<dbReference type="SUPFAM" id="SSF54713">
    <property type="entry name" value="Elongation factor Ts (EF-Ts), dimerisation domain"/>
    <property type="match status" value="1"/>
</dbReference>
<sequence length="349" mass="38823">MIRSLGFALKNCNKNILINSNKTINNGLLKNNFCTKSSEVKVPTELVVQLRKKTQSPVQECKKALQASNNDMEGAIKWLLEKGKATAEKLKTRVSAEGIVSVLVDSNNGKAVILEMNSETDFVSRGDIFRNLAREISGATLVNPVSGGKVADNGILEFEPSDIENIYTIKVKTTNEDGVSEEMPIKDAIVRIVSKLRENIVIRRASFIQPLNNNNSKSYISSYAHDSTSEKKDVGRLGSIVQLEYQGNCTNMDSLKQFANQLAIHIVSNSPSVVSTNDIPSSVLEECKNNNKKPESLYDDMVLYEQSYMYSPEHTVKQYLEILSEKIGTENLSVKTFRRYAIGETAERV</sequence>
<evidence type="ECO:0000256" key="4">
    <source>
        <dbReference type="HAMAP-Rule" id="MF_03135"/>
    </source>
</evidence>
<dbReference type="AlphaFoldDB" id="A0AAN7UF74"/>
<reference evidence="7 8" key="1">
    <citation type="submission" date="2023-11" db="EMBL/GenBank/DDBJ databases">
        <title>Dfirmibasis_genome.</title>
        <authorList>
            <person name="Edelbroek B."/>
            <person name="Kjellin J."/>
            <person name="Jerlstrom-Hultqvist J."/>
            <person name="Soderbom F."/>
        </authorList>
    </citation>
    <scope>NUCLEOTIDE SEQUENCE [LARGE SCALE GENOMIC DNA]</scope>
    <source>
        <strain evidence="7 8">TNS-C-14</strain>
    </source>
</reference>
<dbReference type="InterPro" id="IPR014039">
    <property type="entry name" value="Transl_elong_EFTs/EF1B_dimer"/>
</dbReference>
<dbReference type="InterPro" id="IPR036402">
    <property type="entry name" value="EF-Ts_dimer_sf"/>
</dbReference>
<keyword evidence="4" id="KW-0496">Mitochondrion</keyword>
<dbReference type="Gene3D" id="1.10.8.10">
    <property type="entry name" value="DNA helicase RuvA subunit, C-terminal domain"/>
    <property type="match status" value="1"/>
</dbReference>
<dbReference type="InterPro" id="IPR001816">
    <property type="entry name" value="Transl_elong_EFTs/EF1B"/>
</dbReference>
<evidence type="ECO:0000256" key="1">
    <source>
        <dbReference type="ARBA" id="ARBA00005532"/>
    </source>
</evidence>
<comment type="caution">
    <text evidence="7">The sequence shown here is derived from an EMBL/GenBank/DDBJ whole genome shotgun (WGS) entry which is preliminary data.</text>
</comment>
<evidence type="ECO:0000313" key="8">
    <source>
        <dbReference type="Proteomes" id="UP001344447"/>
    </source>
</evidence>
<accession>A0AAN7UF74</accession>
<evidence type="ECO:0000256" key="3">
    <source>
        <dbReference type="ARBA" id="ARBA00022917"/>
    </source>
</evidence>
<protein>
    <recommendedName>
        <fullName evidence="4">Elongation factor Ts, mitochondrial</fullName>
        <shortName evidence="4">EF-Ts</shortName>
        <shortName evidence="4">EF-TsMt</shortName>
    </recommendedName>
</protein>
<organism evidence="7 8">
    <name type="scientific">Dictyostelium firmibasis</name>
    <dbReference type="NCBI Taxonomy" id="79012"/>
    <lineage>
        <taxon>Eukaryota</taxon>
        <taxon>Amoebozoa</taxon>
        <taxon>Evosea</taxon>
        <taxon>Eumycetozoa</taxon>
        <taxon>Dictyostelia</taxon>
        <taxon>Dictyosteliales</taxon>
        <taxon>Dictyosteliaceae</taxon>
        <taxon>Dictyostelium</taxon>
    </lineage>
</organism>
<dbReference type="SUPFAM" id="SSF46934">
    <property type="entry name" value="UBA-like"/>
    <property type="match status" value="1"/>
</dbReference>
<keyword evidence="8" id="KW-1185">Reference proteome</keyword>
<comment type="function">
    <text evidence="4 5">Associates with the EF-Tu.GDP complex and induces the exchange of GDP to GTP. It remains bound to the aminoacyl-tRNA.EF-Tu.GTP complex up to the GTP hydrolysis stage on the ribosome.</text>
</comment>
<dbReference type="Pfam" id="PF00889">
    <property type="entry name" value="EF_TS"/>
    <property type="match status" value="1"/>
</dbReference>
<dbReference type="GO" id="GO:0005739">
    <property type="term" value="C:mitochondrion"/>
    <property type="evidence" value="ECO:0007669"/>
    <property type="project" value="UniProtKB-SubCell"/>
</dbReference>
<dbReference type="InterPro" id="IPR009060">
    <property type="entry name" value="UBA-like_sf"/>
</dbReference>
<gene>
    <name evidence="4" type="primary">TSFM</name>
    <name evidence="7" type="ORF">RB653_000324</name>
</gene>
<dbReference type="PANTHER" id="PTHR11741">
    <property type="entry name" value="ELONGATION FACTOR TS"/>
    <property type="match status" value="1"/>
</dbReference>
<evidence type="ECO:0000256" key="2">
    <source>
        <dbReference type="ARBA" id="ARBA00022768"/>
    </source>
</evidence>
<dbReference type="EMBL" id="JAVFKY010000002">
    <property type="protein sequence ID" value="KAK5580308.1"/>
    <property type="molecule type" value="Genomic_DNA"/>
</dbReference>
<comment type="subcellular location">
    <subcellularLocation>
        <location evidence="4">Mitochondrion</location>
    </subcellularLocation>
</comment>
<dbReference type="HAMAP" id="MF_00050">
    <property type="entry name" value="EF_Ts"/>
    <property type="match status" value="1"/>
</dbReference>
<dbReference type="GO" id="GO:0003746">
    <property type="term" value="F:translation elongation factor activity"/>
    <property type="evidence" value="ECO:0007669"/>
    <property type="project" value="UniProtKB-UniRule"/>
</dbReference>
<comment type="similarity">
    <text evidence="1 4 5">Belongs to the EF-Ts family.</text>
</comment>
<dbReference type="Gene3D" id="3.30.479.20">
    <property type="entry name" value="Elongation factor Ts, dimerisation domain"/>
    <property type="match status" value="2"/>
</dbReference>
<dbReference type="InterPro" id="IPR018101">
    <property type="entry name" value="Transl_elong_Ts_CS"/>
</dbReference>
<keyword evidence="3 4" id="KW-0648">Protein biosynthesis</keyword>
<dbReference type="Pfam" id="PF25025">
    <property type="entry name" value="EF-Ts_N"/>
    <property type="match status" value="1"/>
</dbReference>
<dbReference type="CDD" id="cd14275">
    <property type="entry name" value="UBA_EF-Ts"/>
    <property type="match status" value="1"/>
</dbReference>
<dbReference type="PANTHER" id="PTHR11741:SF0">
    <property type="entry name" value="ELONGATION FACTOR TS, MITOCHONDRIAL"/>
    <property type="match status" value="1"/>
</dbReference>
<evidence type="ECO:0000259" key="6">
    <source>
        <dbReference type="Pfam" id="PF00889"/>
    </source>
</evidence>
<evidence type="ECO:0000256" key="5">
    <source>
        <dbReference type="RuleBase" id="RU000642"/>
    </source>
</evidence>
<dbReference type="NCBIfam" id="TIGR00116">
    <property type="entry name" value="tsf"/>
    <property type="match status" value="1"/>
</dbReference>
<evidence type="ECO:0000313" key="7">
    <source>
        <dbReference type="EMBL" id="KAK5580308.1"/>
    </source>
</evidence>
<name>A0AAN7UF74_9MYCE</name>
<dbReference type="FunFam" id="1.10.8.10:FF:000001">
    <property type="entry name" value="Elongation factor Ts"/>
    <property type="match status" value="1"/>
</dbReference>
<feature type="domain" description="Translation elongation factor EFTs/EF1B dimerisation" evidence="6">
    <location>
        <begin position="111"/>
        <end position="344"/>
    </location>
</feature>
<proteinExistence type="inferred from homology"/>
<dbReference type="PROSITE" id="PS01127">
    <property type="entry name" value="EF_TS_2"/>
    <property type="match status" value="1"/>
</dbReference>
<keyword evidence="2 4" id="KW-0251">Elongation factor</keyword>
<dbReference type="GO" id="GO:0070125">
    <property type="term" value="P:mitochondrial translational elongation"/>
    <property type="evidence" value="ECO:0007669"/>
    <property type="project" value="TreeGrafter"/>
</dbReference>
<dbReference type="FunFam" id="3.30.479.20:FF:000040">
    <property type="entry name" value="Elongation factor Ts, mitochondrial"/>
    <property type="match status" value="1"/>
</dbReference>
<dbReference type="Proteomes" id="UP001344447">
    <property type="component" value="Unassembled WGS sequence"/>
</dbReference>